<dbReference type="SUPFAM" id="SSF81383">
    <property type="entry name" value="F-box domain"/>
    <property type="match status" value="1"/>
</dbReference>
<dbReference type="InterPro" id="IPR032675">
    <property type="entry name" value="LRR_dom_sf"/>
</dbReference>
<dbReference type="SMART" id="SM00256">
    <property type="entry name" value="FBOX"/>
    <property type="match status" value="1"/>
</dbReference>
<sequence>MLPQEIIVTIANNLSTKDRITCTSVCRSWKDPFQRALWKHIEMKTRERLWMICYEASQQGNKYHSNGHCTHDFCISFHESIDNEDFYTLLKVFPSLRSLKIVADLSPTITLKREPGNIFWKALTVLDIVPPRYNDETDIKEFANLLSFTPNVKRLTILQSPQGGVECTWNDLEVIHDCLPLLNHLEIYTNLSDFESKDAADFTQIKPTRVTSLIIHSYDQCIFWVYYFACKYPKVHTIKCSLLGDLAEGEETDSVCAKLKNLSSPFQHLKTLETNTNLTEIYKNDVFYTLLDQNGVKLKDVTCILGWGNDTFIYSRMRDLFDVTLTSILSKIRGSVERLSINCPTILKLDSLLLSISLCTTLVDLQLCVKSETVLLEHIIRCFPSLKRLAIRSHSGLSILNNSKKMAHNSLETLELSMVTISQDVLRTSSQNMTNLKRMVLEDVTIEGHLSKENGEFCIDMSSTRFDYLKLKDVHFHYYYHLRSCFCINFSSVLQSDYQEQRESEKRRFMFSRQYFESRKLEMKNKPNPDRQHNSCQGHLGNDMWRDDLSRGYATLRCKGVETLNIHGCAAHNIFPE</sequence>
<keyword evidence="3" id="KW-1185">Reference proteome</keyword>
<evidence type="ECO:0000313" key="2">
    <source>
        <dbReference type="EMBL" id="OAD77864.1"/>
    </source>
</evidence>
<dbReference type="RefSeq" id="XP_018295904.1">
    <property type="nucleotide sequence ID" value="XM_018430652.1"/>
</dbReference>
<evidence type="ECO:0000259" key="1">
    <source>
        <dbReference type="PROSITE" id="PS50181"/>
    </source>
</evidence>
<dbReference type="InParanoid" id="A0A167PGE9"/>
<evidence type="ECO:0000313" key="3">
    <source>
        <dbReference type="Proteomes" id="UP000077315"/>
    </source>
</evidence>
<accession>A0A167PGE9</accession>
<dbReference type="EMBL" id="KV440974">
    <property type="protein sequence ID" value="OAD77864.1"/>
    <property type="molecule type" value="Genomic_DNA"/>
</dbReference>
<dbReference type="Pfam" id="PF12937">
    <property type="entry name" value="F-box-like"/>
    <property type="match status" value="1"/>
</dbReference>
<dbReference type="InterPro" id="IPR036047">
    <property type="entry name" value="F-box-like_dom_sf"/>
</dbReference>
<organism evidence="2 3">
    <name type="scientific">Phycomyces blakesleeanus (strain ATCC 8743b / DSM 1359 / FGSC 10004 / NBRC 33097 / NRRL 1555)</name>
    <dbReference type="NCBI Taxonomy" id="763407"/>
    <lineage>
        <taxon>Eukaryota</taxon>
        <taxon>Fungi</taxon>
        <taxon>Fungi incertae sedis</taxon>
        <taxon>Mucoromycota</taxon>
        <taxon>Mucoromycotina</taxon>
        <taxon>Mucoromycetes</taxon>
        <taxon>Mucorales</taxon>
        <taxon>Phycomycetaceae</taxon>
        <taxon>Phycomyces</taxon>
    </lineage>
</organism>
<dbReference type="AlphaFoldDB" id="A0A167PGE9"/>
<name>A0A167PGE9_PHYB8</name>
<dbReference type="Proteomes" id="UP000077315">
    <property type="component" value="Unassembled WGS sequence"/>
</dbReference>
<reference evidence="3" key="1">
    <citation type="submission" date="2015-06" db="EMBL/GenBank/DDBJ databases">
        <title>Expansion of signal transduction pathways in fungi by whole-genome duplication.</title>
        <authorList>
            <consortium name="DOE Joint Genome Institute"/>
            <person name="Corrochano L.M."/>
            <person name="Kuo A."/>
            <person name="Marcet-Houben M."/>
            <person name="Polaino S."/>
            <person name="Salamov A."/>
            <person name="Villalobos J.M."/>
            <person name="Alvarez M.I."/>
            <person name="Avalos J."/>
            <person name="Benito E.P."/>
            <person name="Benoit I."/>
            <person name="Burger G."/>
            <person name="Camino L.P."/>
            <person name="Canovas D."/>
            <person name="Cerda-Olmedo E."/>
            <person name="Cheng J.-F."/>
            <person name="Dominguez A."/>
            <person name="Elias M."/>
            <person name="Eslava A.P."/>
            <person name="Glaser F."/>
            <person name="Grimwood J."/>
            <person name="Gutierrez G."/>
            <person name="Heitman J."/>
            <person name="Henrissat B."/>
            <person name="Iturriaga E.A."/>
            <person name="Lang B.F."/>
            <person name="Lavin J.L."/>
            <person name="Lee S."/>
            <person name="Li W."/>
            <person name="Lindquist E."/>
            <person name="Lopez-Garcia S."/>
            <person name="Luque E.M."/>
            <person name="Marcos A.T."/>
            <person name="Martin J."/>
            <person name="McCluskey K."/>
            <person name="Medina H.R."/>
            <person name="Miralles-Duran A."/>
            <person name="Miyazaki A."/>
            <person name="Munoz-Torres E."/>
            <person name="Oguiza J.A."/>
            <person name="Ohm R."/>
            <person name="Olmedo M."/>
            <person name="Orejas M."/>
            <person name="Ortiz-Castellanos L."/>
            <person name="Pisabarro A.G."/>
            <person name="Rodriguez-Romero J."/>
            <person name="Ruiz-Herrera J."/>
            <person name="Ruiz-Vazquez R."/>
            <person name="Sanz C."/>
            <person name="Schackwitz W."/>
            <person name="Schmutz J."/>
            <person name="Shahriari M."/>
            <person name="Shelest E."/>
            <person name="Silva-Franco F."/>
            <person name="Soanes D."/>
            <person name="Syed K."/>
            <person name="Tagua V.G."/>
            <person name="Talbot N.J."/>
            <person name="Thon M."/>
            <person name="De vries R.P."/>
            <person name="Wiebenga A."/>
            <person name="Yadav J.S."/>
            <person name="Braun E.L."/>
            <person name="Baker S."/>
            <person name="Garre V."/>
            <person name="Horwitz B."/>
            <person name="Torres-Martinez S."/>
            <person name="Idnurm A."/>
            <person name="Herrera-Estrella A."/>
            <person name="Gabaldon T."/>
            <person name="Grigoriev I.V."/>
        </authorList>
    </citation>
    <scope>NUCLEOTIDE SEQUENCE [LARGE SCALE GENOMIC DNA]</scope>
    <source>
        <strain evidence="3">NRRL 1555(-)</strain>
    </source>
</reference>
<gene>
    <name evidence="2" type="ORF">PHYBLDRAFT_141729</name>
</gene>
<dbReference type="OrthoDB" id="10372517at2759"/>
<protein>
    <recommendedName>
        <fullName evidence="1">F-box domain-containing protein</fullName>
    </recommendedName>
</protein>
<dbReference type="PROSITE" id="PS50181">
    <property type="entry name" value="FBOX"/>
    <property type="match status" value="1"/>
</dbReference>
<dbReference type="InterPro" id="IPR001810">
    <property type="entry name" value="F-box_dom"/>
</dbReference>
<dbReference type="VEuPathDB" id="FungiDB:PHYBLDRAFT_141729"/>
<dbReference type="Gene3D" id="3.80.10.10">
    <property type="entry name" value="Ribonuclease Inhibitor"/>
    <property type="match status" value="1"/>
</dbReference>
<dbReference type="Gene3D" id="1.20.1280.50">
    <property type="match status" value="1"/>
</dbReference>
<proteinExistence type="predicted"/>
<dbReference type="GeneID" id="28991558"/>
<feature type="domain" description="F-box" evidence="1">
    <location>
        <begin position="1"/>
        <end position="41"/>
    </location>
</feature>